<keyword evidence="3" id="KW-1185">Reference proteome</keyword>
<dbReference type="STRING" id="37928.SAMN04489742_1863"/>
<reference evidence="2 3" key="1">
    <citation type="submission" date="2016-10" db="EMBL/GenBank/DDBJ databases">
        <authorList>
            <person name="de Groot N.N."/>
        </authorList>
    </citation>
    <scope>NUCLEOTIDE SEQUENCE [LARGE SCALE GENOMIC DNA]</scope>
    <source>
        <strain evidence="2 3">DSM 20117</strain>
    </source>
</reference>
<dbReference type="RefSeq" id="WP_236777466.1">
    <property type="nucleotide sequence ID" value="NZ_CP018863.1"/>
</dbReference>
<protein>
    <submittedName>
        <fullName evidence="2">UPF0271 protein</fullName>
    </submittedName>
</protein>
<sequence length="342" mass="35244">MAKNRKFNPAVKMAAGAAFDEKGNPKPAVANGIMKALDVQRPLVLANLNRLRSKYPEASPAELSAKLEKYYLSAITGGGAAVGGSALIPGVGTIAALGLSAAATVGFLEATALYAQSIAELHGIHTDNPERSRTMVMAILMGEEGSALIRELAGQTNGRNKPGQAWGNVIGTIMPAGMMGTIMDSMRRRFLKKFLAKQGTALLGRAVPFGIGAVVGGAGNHMMGRRVIESTREAFGEPPLTLPMSLVEELAQRKHLIPRRNLMPGRRRELAAGAAGAGAAGASGGAAARTAVGATPLSTAHGGPESSQSPRPEDLAASPGPDLPAETDPQTGQHRGAEPDDV</sequence>
<dbReference type="Proteomes" id="UP000181917">
    <property type="component" value="Unassembled WGS sequence"/>
</dbReference>
<evidence type="ECO:0000256" key="1">
    <source>
        <dbReference type="SAM" id="MobiDB-lite"/>
    </source>
</evidence>
<dbReference type="EMBL" id="FNKH01000002">
    <property type="protein sequence ID" value="SDQ62095.1"/>
    <property type="molecule type" value="Genomic_DNA"/>
</dbReference>
<feature type="region of interest" description="Disordered" evidence="1">
    <location>
        <begin position="291"/>
        <end position="342"/>
    </location>
</feature>
<accession>A0A1H1CD10</accession>
<evidence type="ECO:0000313" key="3">
    <source>
        <dbReference type="Proteomes" id="UP000181917"/>
    </source>
</evidence>
<gene>
    <name evidence="2" type="ORF">SAMN04489742_1863</name>
</gene>
<dbReference type="AlphaFoldDB" id="A0A1H1CD10"/>
<evidence type="ECO:0000313" key="2">
    <source>
        <dbReference type="EMBL" id="SDQ62095.1"/>
    </source>
</evidence>
<proteinExistence type="predicted"/>
<organism evidence="2 3">
    <name type="scientific">Crystallibacter crystallopoietes</name>
    <dbReference type="NCBI Taxonomy" id="37928"/>
    <lineage>
        <taxon>Bacteria</taxon>
        <taxon>Bacillati</taxon>
        <taxon>Actinomycetota</taxon>
        <taxon>Actinomycetes</taxon>
        <taxon>Micrococcales</taxon>
        <taxon>Micrococcaceae</taxon>
        <taxon>Crystallibacter</taxon>
    </lineage>
</organism>
<name>A0A1H1CD10_9MICC</name>